<evidence type="ECO:0000256" key="1">
    <source>
        <dbReference type="SAM" id="Phobius"/>
    </source>
</evidence>
<dbReference type="AlphaFoldDB" id="A0A559JM89"/>
<keyword evidence="3" id="KW-1185">Reference proteome</keyword>
<feature type="transmembrane region" description="Helical" evidence="1">
    <location>
        <begin position="83"/>
        <end position="109"/>
    </location>
</feature>
<comment type="caution">
    <text evidence="2">The sequence shown here is derived from an EMBL/GenBank/DDBJ whole genome shotgun (WGS) entry which is preliminary data.</text>
</comment>
<dbReference type="RefSeq" id="WP_144854554.1">
    <property type="nucleotide sequence ID" value="NZ_VNJI01000073.1"/>
</dbReference>
<protein>
    <submittedName>
        <fullName evidence="2">Uncharacterized protein</fullName>
    </submittedName>
</protein>
<name>A0A559JM89_9BACL</name>
<sequence>MNTPIAKILTETFDLTEDEKVFISSLDREAYTPEAVYRVSAILTDMYTAKIHERAAQQSAEFAKLNELAAIESSKSSKVITKLTWVLMIASVVQAIATGIQAYAAYFALK</sequence>
<organism evidence="2 3">
    <name type="scientific">Paenibacillus cremeus</name>
    <dbReference type="NCBI Taxonomy" id="2163881"/>
    <lineage>
        <taxon>Bacteria</taxon>
        <taxon>Bacillati</taxon>
        <taxon>Bacillota</taxon>
        <taxon>Bacilli</taxon>
        <taxon>Bacillales</taxon>
        <taxon>Paenibacillaceae</taxon>
        <taxon>Paenibacillus</taxon>
    </lineage>
</organism>
<reference evidence="2 3" key="1">
    <citation type="submission" date="2019-07" db="EMBL/GenBank/DDBJ databases">
        <authorList>
            <person name="Kim J."/>
        </authorList>
    </citation>
    <scope>NUCLEOTIDE SEQUENCE [LARGE SCALE GENOMIC DNA]</scope>
    <source>
        <strain evidence="2 3">JC52</strain>
    </source>
</reference>
<keyword evidence="1" id="KW-0472">Membrane</keyword>
<keyword evidence="1" id="KW-1133">Transmembrane helix</keyword>
<evidence type="ECO:0000313" key="3">
    <source>
        <dbReference type="Proteomes" id="UP000317036"/>
    </source>
</evidence>
<accession>A0A559JM89</accession>
<dbReference type="Proteomes" id="UP000317036">
    <property type="component" value="Unassembled WGS sequence"/>
</dbReference>
<evidence type="ECO:0000313" key="2">
    <source>
        <dbReference type="EMBL" id="TVY00993.1"/>
    </source>
</evidence>
<gene>
    <name evidence="2" type="ORF">FPZ49_32900</name>
</gene>
<keyword evidence="1" id="KW-0812">Transmembrane</keyword>
<dbReference type="EMBL" id="VNJI01000073">
    <property type="protein sequence ID" value="TVY00993.1"/>
    <property type="molecule type" value="Genomic_DNA"/>
</dbReference>
<proteinExistence type="predicted"/>